<organism evidence="1 2">
    <name type="scientific">Sediminibacillus halophilus</name>
    <dbReference type="NCBI Taxonomy" id="482461"/>
    <lineage>
        <taxon>Bacteria</taxon>
        <taxon>Bacillati</taxon>
        <taxon>Bacillota</taxon>
        <taxon>Bacilli</taxon>
        <taxon>Bacillales</taxon>
        <taxon>Bacillaceae</taxon>
        <taxon>Sediminibacillus</taxon>
    </lineage>
</organism>
<dbReference type="Proteomes" id="UP000182347">
    <property type="component" value="Unassembled WGS sequence"/>
</dbReference>
<gene>
    <name evidence="1" type="ORF">SAMN05216244_1026</name>
</gene>
<sequence length="48" mass="5758">MSQALRNNLEQDLCELASLNENEVNNMTDAEVEYYHWLYLEESIYDLM</sequence>
<evidence type="ECO:0000313" key="1">
    <source>
        <dbReference type="EMBL" id="SDL86499.1"/>
    </source>
</evidence>
<dbReference type="RefSeq" id="WP_175486748.1">
    <property type="nucleotide sequence ID" value="NZ_FNHF01000001.1"/>
</dbReference>
<protein>
    <recommendedName>
        <fullName evidence="3">BH0509 family protein</fullName>
    </recommendedName>
</protein>
<keyword evidence="2" id="KW-1185">Reference proteome</keyword>
<dbReference type="AlphaFoldDB" id="A0A1G9NJA2"/>
<dbReference type="EMBL" id="FNHF01000001">
    <property type="protein sequence ID" value="SDL86499.1"/>
    <property type="molecule type" value="Genomic_DNA"/>
</dbReference>
<reference evidence="2" key="1">
    <citation type="submission" date="2016-10" db="EMBL/GenBank/DDBJ databases">
        <authorList>
            <person name="Varghese N."/>
            <person name="Submissions S."/>
        </authorList>
    </citation>
    <scope>NUCLEOTIDE SEQUENCE [LARGE SCALE GENOMIC DNA]</scope>
    <source>
        <strain evidence="2">CGMCC 1.6199</strain>
    </source>
</reference>
<evidence type="ECO:0000313" key="2">
    <source>
        <dbReference type="Proteomes" id="UP000182347"/>
    </source>
</evidence>
<proteinExistence type="predicted"/>
<accession>A0A1G9NJA2</accession>
<name>A0A1G9NJA2_9BACI</name>
<evidence type="ECO:0008006" key="3">
    <source>
        <dbReference type="Google" id="ProtNLM"/>
    </source>
</evidence>